<dbReference type="Proteomes" id="UP000184164">
    <property type="component" value="Unassembled WGS sequence"/>
</dbReference>
<accession>A0A1M4TQS1</accession>
<proteinExistence type="predicted"/>
<dbReference type="STRING" id="1484053.SAMN05444274_101433"/>
<evidence type="ECO:0000313" key="1">
    <source>
        <dbReference type="EMBL" id="SHE46734.1"/>
    </source>
</evidence>
<dbReference type="AlphaFoldDB" id="A0A1M4TQS1"/>
<dbReference type="EMBL" id="FQUM01000001">
    <property type="protein sequence ID" value="SHE46734.1"/>
    <property type="molecule type" value="Genomic_DNA"/>
</dbReference>
<evidence type="ECO:0000313" key="2">
    <source>
        <dbReference type="Proteomes" id="UP000184164"/>
    </source>
</evidence>
<name>A0A1M4TQS1_9BACT</name>
<reference evidence="1 2" key="1">
    <citation type="submission" date="2016-11" db="EMBL/GenBank/DDBJ databases">
        <authorList>
            <person name="Jaros S."/>
            <person name="Januszkiewicz K."/>
            <person name="Wedrychowicz H."/>
        </authorList>
    </citation>
    <scope>NUCLEOTIDE SEQUENCE [LARGE SCALE GENOMIC DNA]</scope>
    <source>
        <strain evidence="1 2">DSM 26910</strain>
    </source>
</reference>
<keyword evidence="2" id="KW-1185">Reference proteome</keyword>
<organism evidence="1 2">
    <name type="scientific">Mariniphaga anaerophila</name>
    <dbReference type="NCBI Taxonomy" id="1484053"/>
    <lineage>
        <taxon>Bacteria</taxon>
        <taxon>Pseudomonadati</taxon>
        <taxon>Bacteroidota</taxon>
        <taxon>Bacteroidia</taxon>
        <taxon>Marinilabiliales</taxon>
        <taxon>Prolixibacteraceae</taxon>
        <taxon>Mariniphaga</taxon>
    </lineage>
</organism>
<gene>
    <name evidence="1" type="ORF">SAMN05444274_101433</name>
</gene>
<sequence length="51" mass="5782">MIEKKRGHCCVTCLFFNMVLMVLSRPILNKNEIVTFVKKNVAPVGAVFDVK</sequence>
<protein>
    <submittedName>
        <fullName evidence="1">Uncharacterized protein</fullName>
    </submittedName>
</protein>